<evidence type="ECO:0000313" key="2">
    <source>
        <dbReference type="Proteomes" id="UP000559653"/>
    </source>
</evidence>
<gene>
    <name evidence="1" type="ORF">H2B03_05015</name>
</gene>
<evidence type="ECO:0000313" key="1">
    <source>
        <dbReference type="EMBL" id="MBA4452518.1"/>
    </source>
</evidence>
<reference evidence="1 2" key="1">
    <citation type="journal article" date="2020" name="Appl. Environ. Microbiol.">
        <title>Genomic Characteristics of a Novel Species of Ammonia-Oxidizing Archaea from the Jiulong River Estuary.</title>
        <authorList>
            <person name="Zou D."/>
            <person name="Wan R."/>
            <person name="Han L."/>
            <person name="Xu M.N."/>
            <person name="Liu Y."/>
            <person name="Liu H."/>
            <person name="Kao S.J."/>
            <person name="Li M."/>
        </authorList>
    </citation>
    <scope>NUCLEOTIDE SEQUENCE [LARGE SCALE GENOMIC DNA]</scope>
    <source>
        <strain evidence="1">W1bin1</strain>
    </source>
</reference>
<name>A0AC60VYL4_9ARCH</name>
<protein>
    <submittedName>
        <fullName evidence="1">Uncharacterized protein</fullName>
    </submittedName>
</protein>
<dbReference type="EMBL" id="JACEMZ010000027">
    <property type="protein sequence ID" value="MBA4452518.1"/>
    <property type="molecule type" value="Genomic_DNA"/>
</dbReference>
<proteinExistence type="predicted"/>
<accession>A0AC60VYL4</accession>
<sequence length="87" mass="9785">MVELSLEDVEFIKILANSDATLLEKGMNESTKDRLESQIGVILRQYYQENTMGIKSGWIEKFENAGINEDDGKAAIACARRLGIDIY</sequence>
<comment type="caution">
    <text evidence="1">The sequence shown here is derived from an EMBL/GenBank/DDBJ whole genome shotgun (WGS) entry which is preliminary data.</text>
</comment>
<organism evidence="1 2">
    <name type="scientific">Candidatus Nitrosomaritimum aestuariumsis</name>
    <dbReference type="NCBI Taxonomy" id="3342354"/>
    <lineage>
        <taxon>Archaea</taxon>
        <taxon>Nitrososphaerota</taxon>
        <taxon>Nitrososphaeria</taxon>
        <taxon>Nitrosopumilales</taxon>
        <taxon>Nitrosopumilaceae</taxon>
        <taxon>Candidatus Nitrosomaritimum</taxon>
    </lineage>
</organism>
<dbReference type="Proteomes" id="UP000559653">
    <property type="component" value="Unassembled WGS sequence"/>
</dbReference>